<dbReference type="OrthoDB" id="368187at2"/>
<comment type="caution">
    <text evidence="1">The sequence shown here is derived from an EMBL/GenBank/DDBJ whole genome shotgun (WGS) entry which is preliminary data.</text>
</comment>
<gene>
    <name evidence="1" type="ORF">EV214_11138</name>
</gene>
<dbReference type="Proteomes" id="UP000294919">
    <property type="component" value="Unassembled WGS sequence"/>
</dbReference>
<organism evidence="1 2">
    <name type="scientific">Marinisporobacter balticus</name>
    <dbReference type="NCBI Taxonomy" id="2018667"/>
    <lineage>
        <taxon>Bacteria</taxon>
        <taxon>Bacillati</taxon>
        <taxon>Bacillota</taxon>
        <taxon>Clostridia</taxon>
        <taxon>Peptostreptococcales</taxon>
        <taxon>Thermotaleaceae</taxon>
        <taxon>Marinisporobacter</taxon>
    </lineage>
</organism>
<dbReference type="NCBIfam" id="TIGR03172">
    <property type="entry name" value="selenium cofactor biosynthesis protein YqeC"/>
    <property type="match status" value="1"/>
</dbReference>
<dbReference type="InterPro" id="IPR017587">
    <property type="entry name" value="YqeC"/>
</dbReference>
<evidence type="ECO:0000313" key="1">
    <source>
        <dbReference type="EMBL" id="TCO74776.1"/>
    </source>
</evidence>
<keyword evidence="2" id="KW-1185">Reference proteome</keyword>
<proteinExistence type="predicted"/>
<sequence length="243" mass="27896">MKNLMDFKKNAIISLVGAGGKTSCMFTLAEELRKELKILVTTTTKIYMPKKNKYDFLCLDKSLFSQFYYKKNKGIYVYGDGINKDGKLMGMHQNDLINCHRFFDVTIVEADGSKQKPIKGWNPYEPVVCEKTDTTIGILDISVIGKKIDKNNVHRVNAFAKITDSYLDEDICIGHLVSMVNHPDGLFKNALGEKILFINKVENEKYKKLAMELVELLVKRNKIDKIIIGSIKYKHYYMAFKKN</sequence>
<dbReference type="AlphaFoldDB" id="A0A4R2KUH0"/>
<accession>A0A4R2KUH0</accession>
<reference evidence="1 2" key="1">
    <citation type="submission" date="2019-03" db="EMBL/GenBank/DDBJ databases">
        <title>Genomic Encyclopedia of Type Strains, Phase IV (KMG-IV): sequencing the most valuable type-strain genomes for metagenomic binning, comparative biology and taxonomic classification.</title>
        <authorList>
            <person name="Goeker M."/>
        </authorList>
    </citation>
    <scope>NUCLEOTIDE SEQUENCE [LARGE SCALE GENOMIC DNA]</scope>
    <source>
        <strain evidence="1 2">DSM 102940</strain>
    </source>
</reference>
<evidence type="ECO:0000313" key="2">
    <source>
        <dbReference type="Proteomes" id="UP000294919"/>
    </source>
</evidence>
<protein>
    <submittedName>
        <fullName evidence="1">Putative selenium-dependent hydroxylase accessory protein YqeC</fullName>
    </submittedName>
</protein>
<name>A0A4R2KUH0_9FIRM</name>
<dbReference type="RefSeq" id="WP_132245068.1">
    <property type="nucleotide sequence ID" value="NZ_SLWV01000011.1"/>
</dbReference>
<dbReference type="Pfam" id="PF19842">
    <property type="entry name" value="YqeC"/>
    <property type="match status" value="1"/>
</dbReference>
<dbReference type="EMBL" id="SLWV01000011">
    <property type="protein sequence ID" value="TCO74776.1"/>
    <property type="molecule type" value="Genomic_DNA"/>
</dbReference>